<evidence type="ECO:0008006" key="4">
    <source>
        <dbReference type="Google" id="ProtNLM"/>
    </source>
</evidence>
<gene>
    <name evidence="2" type="ORF">HYN04_09855</name>
</gene>
<dbReference type="PROSITE" id="PS51257">
    <property type="entry name" value="PROKAR_LIPOPROTEIN"/>
    <property type="match status" value="1"/>
</dbReference>
<dbReference type="EMBL" id="CP029479">
    <property type="protein sequence ID" value="AWM78029.1"/>
    <property type="molecule type" value="Genomic_DNA"/>
</dbReference>
<evidence type="ECO:0000313" key="3">
    <source>
        <dbReference type="Proteomes" id="UP000247763"/>
    </source>
</evidence>
<proteinExistence type="predicted"/>
<dbReference type="InterPro" id="IPR006597">
    <property type="entry name" value="Sel1-like"/>
</dbReference>
<dbReference type="Pfam" id="PF08238">
    <property type="entry name" value="Sel1"/>
    <property type="match status" value="6"/>
</dbReference>
<name>A0A2Z3HZ14_9CAUL</name>
<dbReference type="SUPFAM" id="SSF81901">
    <property type="entry name" value="HCP-like"/>
    <property type="match status" value="1"/>
</dbReference>
<dbReference type="Gene3D" id="1.25.40.10">
    <property type="entry name" value="Tetratricopeptide repeat domain"/>
    <property type="match status" value="2"/>
</dbReference>
<dbReference type="OrthoDB" id="8235393at2"/>
<protein>
    <recommendedName>
        <fullName evidence="4">Sel1 repeat family protein</fullName>
    </recommendedName>
</protein>
<dbReference type="RefSeq" id="WP_110450596.1">
    <property type="nucleotide sequence ID" value="NZ_CP029479.1"/>
</dbReference>
<dbReference type="InterPro" id="IPR050767">
    <property type="entry name" value="Sel1_AlgK"/>
</dbReference>
<dbReference type="SMART" id="SM00671">
    <property type="entry name" value="SEL1"/>
    <property type="match status" value="5"/>
</dbReference>
<evidence type="ECO:0000313" key="2">
    <source>
        <dbReference type="EMBL" id="AWM78029.1"/>
    </source>
</evidence>
<feature type="chain" id="PRO_5016276884" description="Sel1 repeat family protein" evidence="1">
    <location>
        <begin position="22"/>
        <end position="304"/>
    </location>
</feature>
<dbReference type="InterPro" id="IPR011990">
    <property type="entry name" value="TPR-like_helical_dom_sf"/>
</dbReference>
<dbReference type="PANTHER" id="PTHR11102">
    <property type="entry name" value="SEL-1-LIKE PROTEIN"/>
    <property type="match status" value="1"/>
</dbReference>
<keyword evidence="1" id="KW-0732">Signal</keyword>
<dbReference type="KEGG" id="phb:HYN04_09855"/>
<dbReference type="PANTHER" id="PTHR11102:SF160">
    <property type="entry name" value="ERAD-ASSOCIATED E3 UBIQUITIN-PROTEIN LIGASE COMPONENT HRD3"/>
    <property type="match status" value="1"/>
</dbReference>
<accession>A0A2Z3HZ14</accession>
<reference evidence="3" key="1">
    <citation type="submission" date="2018-05" db="EMBL/GenBank/DDBJ databases">
        <title>Genome sequencing of Phenylobacterium sp. HYN0004.</title>
        <authorList>
            <person name="Yi H."/>
            <person name="Baek C."/>
        </authorList>
    </citation>
    <scope>NUCLEOTIDE SEQUENCE [LARGE SCALE GENOMIC DNA]</scope>
    <source>
        <strain evidence="3">HYN0004</strain>
    </source>
</reference>
<keyword evidence="3" id="KW-1185">Reference proteome</keyword>
<sequence>MHSLRLKGLAALALVSALGLASCGKAPDEDEAKAAAPAYTPQQAAAVRGAADKGDAAAQLKVGRMYATGDGAPQDTTEAVTWYRKAAEQGLAEAQFTLGDVLQTGTGVEGSTDLAAKEFQKAAAQGHVEAMKRLGKILENRHDFAGAGAYYEKAAEKGDPHAQYHLATMYDLGFTFDASDLVAVGLGEKRTEFLPNKSRAVYWYRKAAEQGWCDHADTVSVYYRTGEGVKKDPVEAYKWALVAASAPPPDYISDKTIQMRQGVVETVVMDAKNVLNAAQEAEGERLAREQIARVKCVVTTAGYL</sequence>
<dbReference type="AlphaFoldDB" id="A0A2Z3HZ14"/>
<dbReference type="Proteomes" id="UP000247763">
    <property type="component" value="Chromosome"/>
</dbReference>
<organism evidence="2 3">
    <name type="scientific">Phenylobacterium parvum</name>
    <dbReference type="NCBI Taxonomy" id="2201350"/>
    <lineage>
        <taxon>Bacteria</taxon>
        <taxon>Pseudomonadati</taxon>
        <taxon>Pseudomonadota</taxon>
        <taxon>Alphaproteobacteria</taxon>
        <taxon>Caulobacterales</taxon>
        <taxon>Caulobacteraceae</taxon>
        <taxon>Phenylobacterium</taxon>
    </lineage>
</organism>
<evidence type="ECO:0000256" key="1">
    <source>
        <dbReference type="SAM" id="SignalP"/>
    </source>
</evidence>
<feature type="signal peptide" evidence="1">
    <location>
        <begin position="1"/>
        <end position="21"/>
    </location>
</feature>